<evidence type="ECO:0000256" key="4">
    <source>
        <dbReference type="ARBA" id="ARBA00022679"/>
    </source>
</evidence>
<evidence type="ECO:0008006" key="14">
    <source>
        <dbReference type="Google" id="ProtNLM"/>
    </source>
</evidence>
<dbReference type="Pfam" id="PF04138">
    <property type="entry name" value="GtrA_DPMS_TM"/>
    <property type="match status" value="1"/>
</dbReference>
<keyword evidence="4" id="KW-0808">Transferase</keyword>
<evidence type="ECO:0000256" key="7">
    <source>
        <dbReference type="ARBA" id="ARBA00023136"/>
    </source>
</evidence>
<protein>
    <recommendedName>
        <fullName evidence="14">Glycosyltransferase</fullName>
    </recommendedName>
</protein>
<dbReference type="CDD" id="cd06442">
    <property type="entry name" value="DPM1_like"/>
    <property type="match status" value="1"/>
</dbReference>
<evidence type="ECO:0000256" key="5">
    <source>
        <dbReference type="ARBA" id="ARBA00022692"/>
    </source>
</evidence>
<proteinExistence type="inferred from homology"/>
<dbReference type="EMBL" id="BAAAOH010000001">
    <property type="protein sequence ID" value="GAA1990046.1"/>
    <property type="molecule type" value="Genomic_DNA"/>
</dbReference>
<keyword evidence="6 9" id="KW-1133">Transmembrane helix</keyword>
<feature type="domain" description="Glycosyltransferase 2-like" evidence="10">
    <location>
        <begin position="6"/>
        <end position="170"/>
    </location>
</feature>
<comment type="caution">
    <text evidence="12">The sequence shown here is derived from an EMBL/GenBank/DDBJ whole genome shotgun (WGS) entry which is preliminary data.</text>
</comment>
<dbReference type="PANTHER" id="PTHR43398:SF1">
    <property type="entry name" value="DOLICHOL-PHOSPHATE MANNOSYLTRANSFERASE SUBUNIT 1"/>
    <property type="match status" value="1"/>
</dbReference>
<feature type="transmembrane region" description="Helical" evidence="9">
    <location>
        <begin position="239"/>
        <end position="260"/>
    </location>
</feature>
<dbReference type="InterPro" id="IPR001173">
    <property type="entry name" value="Glyco_trans_2-like"/>
</dbReference>
<gene>
    <name evidence="12" type="ORF">GCM10009777_26690</name>
</gene>
<evidence type="ECO:0000256" key="9">
    <source>
        <dbReference type="SAM" id="Phobius"/>
    </source>
</evidence>
<dbReference type="Proteomes" id="UP001500326">
    <property type="component" value="Unassembled WGS sequence"/>
</dbReference>
<reference evidence="12 13" key="1">
    <citation type="journal article" date="2019" name="Int. J. Syst. Evol. Microbiol.">
        <title>The Global Catalogue of Microorganisms (GCM) 10K type strain sequencing project: providing services to taxonomists for standard genome sequencing and annotation.</title>
        <authorList>
            <consortium name="The Broad Institute Genomics Platform"/>
            <consortium name="The Broad Institute Genome Sequencing Center for Infectious Disease"/>
            <person name="Wu L."/>
            <person name="Ma J."/>
        </authorList>
    </citation>
    <scope>NUCLEOTIDE SEQUENCE [LARGE SCALE GENOMIC DNA]</scope>
    <source>
        <strain evidence="12 13">JCM 14902</strain>
    </source>
</reference>
<feature type="transmembrane region" description="Helical" evidence="9">
    <location>
        <begin position="313"/>
        <end position="335"/>
    </location>
</feature>
<keyword evidence="7 9" id="KW-0472">Membrane</keyword>
<dbReference type="Gene3D" id="3.90.550.10">
    <property type="entry name" value="Spore Coat Polysaccharide Biosynthesis Protein SpsA, Chain A"/>
    <property type="match status" value="1"/>
</dbReference>
<comment type="similarity">
    <text evidence="2">Belongs to the glycosyltransferase 2 family.</text>
</comment>
<evidence type="ECO:0000313" key="13">
    <source>
        <dbReference type="Proteomes" id="UP001500326"/>
    </source>
</evidence>
<dbReference type="SUPFAM" id="SSF53448">
    <property type="entry name" value="Nucleotide-diphospho-sugar transferases"/>
    <property type="match status" value="1"/>
</dbReference>
<dbReference type="InterPro" id="IPR039528">
    <property type="entry name" value="DPM1-like"/>
</dbReference>
<sequence>MIRTLIVIPTYNEVGNLPGILHRVHNATGETDVLIVDDSSPDGTGALADQLASVDPRIHVLHRAQKDGLGGAYRAGFAWGLARDYDRLVEMDADGSHDPAHLPALLEALDDADVAVGSRWIDGGRAEGWPLHRRLLSRGGSAYARLMLGITQRDVTGGFRAYRADALREIDPTHLVSQGYSFQIEMLWRAANAGHRIIEVPITFVERLHGTSKMSSTIVTEALARVTRWGLARPLIRQILTFIGVGAIGLAVDVITFNLLRATILSPEAVPGGALAAKVISVTLAIVANWLGNRYWTFAEQRRSDVGREAVDFLLASALGGLASLVTLGVSHYALGLHTAIADNISANVIGLALGSAVRFITYREWVFAGSPPARRHLTTSSANSPNEHAGASQPPAIRG</sequence>
<feature type="region of interest" description="Disordered" evidence="8">
    <location>
        <begin position="377"/>
        <end position="400"/>
    </location>
</feature>
<evidence type="ECO:0000259" key="11">
    <source>
        <dbReference type="Pfam" id="PF04138"/>
    </source>
</evidence>
<feature type="domain" description="GtrA/DPMS transmembrane" evidence="11">
    <location>
        <begin position="241"/>
        <end position="368"/>
    </location>
</feature>
<evidence type="ECO:0000256" key="6">
    <source>
        <dbReference type="ARBA" id="ARBA00022989"/>
    </source>
</evidence>
<name>A0ABN2SP32_9MICO</name>
<evidence type="ECO:0000256" key="1">
    <source>
        <dbReference type="ARBA" id="ARBA00004141"/>
    </source>
</evidence>
<dbReference type="InterPro" id="IPR029044">
    <property type="entry name" value="Nucleotide-diphossugar_trans"/>
</dbReference>
<keyword evidence="5 9" id="KW-0812">Transmembrane</keyword>
<evidence type="ECO:0000256" key="3">
    <source>
        <dbReference type="ARBA" id="ARBA00022676"/>
    </source>
</evidence>
<evidence type="ECO:0000256" key="8">
    <source>
        <dbReference type="SAM" id="MobiDB-lite"/>
    </source>
</evidence>
<evidence type="ECO:0000313" key="12">
    <source>
        <dbReference type="EMBL" id="GAA1990046.1"/>
    </source>
</evidence>
<keyword evidence="3" id="KW-0328">Glycosyltransferase</keyword>
<keyword evidence="13" id="KW-1185">Reference proteome</keyword>
<evidence type="ECO:0000259" key="10">
    <source>
        <dbReference type="Pfam" id="PF00535"/>
    </source>
</evidence>
<feature type="transmembrane region" description="Helical" evidence="9">
    <location>
        <begin position="272"/>
        <end position="292"/>
    </location>
</feature>
<dbReference type="Pfam" id="PF00535">
    <property type="entry name" value="Glycos_transf_2"/>
    <property type="match status" value="1"/>
</dbReference>
<organism evidence="12 13">
    <name type="scientific">Microbacterium pumilum</name>
    <dbReference type="NCBI Taxonomy" id="344165"/>
    <lineage>
        <taxon>Bacteria</taxon>
        <taxon>Bacillati</taxon>
        <taxon>Actinomycetota</taxon>
        <taxon>Actinomycetes</taxon>
        <taxon>Micrococcales</taxon>
        <taxon>Microbacteriaceae</taxon>
        <taxon>Microbacterium</taxon>
    </lineage>
</organism>
<dbReference type="RefSeq" id="WP_344063085.1">
    <property type="nucleotide sequence ID" value="NZ_BAAAOH010000001.1"/>
</dbReference>
<comment type="subcellular location">
    <subcellularLocation>
        <location evidence="1">Membrane</location>
        <topology evidence="1">Multi-pass membrane protein</topology>
    </subcellularLocation>
</comment>
<dbReference type="PANTHER" id="PTHR43398">
    <property type="entry name" value="DOLICHOL-PHOSPHATE MANNOSYLTRANSFERASE SUBUNIT 1"/>
    <property type="match status" value="1"/>
</dbReference>
<feature type="transmembrane region" description="Helical" evidence="9">
    <location>
        <begin position="341"/>
        <end position="361"/>
    </location>
</feature>
<accession>A0ABN2SP32</accession>
<dbReference type="InterPro" id="IPR007267">
    <property type="entry name" value="GtrA_DPMS_TM"/>
</dbReference>
<evidence type="ECO:0000256" key="2">
    <source>
        <dbReference type="ARBA" id="ARBA00006739"/>
    </source>
</evidence>